<evidence type="ECO:0000256" key="7">
    <source>
        <dbReference type="ARBA" id="ARBA00031779"/>
    </source>
</evidence>
<dbReference type="GO" id="GO:0031118">
    <property type="term" value="P:rRNA pseudouridine synthesis"/>
    <property type="evidence" value="ECO:0007669"/>
    <property type="project" value="TreeGrafter"/>
</dbReference>
<accession>A0A9Q8Z0I9</accession>
<evidence type="ECO:0000256" key="10">
    <source>
        <dbReference type="SAM" id="MobiDB-lite"/>
    </source>
</evidence>
<evidence type="ECO:0000256" key="8">
    <source>
        <dbReference type="ARBA" id="ARBA00032266"/>
    </source>
</evidence>
<protein>
    <recommendedName>
        <fullName evidence="2">H/ACA ribonucleoprotein complex subunit NOP10</fullName>
    </recommendedName>
    <alternativeName>
        <fullName evidence="6">Nucleolar protein 10</fullName>
    </alternativeName>
    <alternativeName>
        <fullName evidence="7">Nucleolar protein family A member 3</fullName>
    </alternativeName>
    <alternativeName>
        <fullName evidence="8">snoRNP protein NOP10</fullName>
    </alternativeName>
</protein>
<keyword evidence="4" id="KW-0698">rRNA processing</keyword>
<dbReference type="Gene3D" id="1.20.5.1700">
    <property type="match status" value="1"/>
</dbReference>
<dbReference type="InterPro" id="IPR036756">
    <property type="entry name" value="H/ACA_rnp_Nop10_sf"/>
</dbReference>
<dbReference type="GO" id="GO:0031120">
    <property type="term" value="P:snRNA pseudouridine synthesis"/>
    <property type="evidence" value="ECO:0007669"/>
    <property type="project" value="TreeGrafter"/>
</dbReference>
<comment type="similarity">
    <text evidence="1">Belongs to the NOP10 family.</text>
</comment>
<dbReference type="InterPro" id="IPR007264">
    <property type="entry name" value="H/ACA_rnp_Nop10"/>
</dbReference>
<feature type="coiled-coil region" evidence="9">
    <location>
        <begin position="555"/>
        <end position="779"/>
    </location>
</feature>
<evidence type="ECO:0000256" key="2">
    <source>
        <dbReference type="ARBA" id="ARBA00021838"/>
    </source>
</evidence>
<evidence type="ECO:0000256" key="4">
    <source>
        <dbReference type="ARBA" id="ARBA00022552"/>
    </source>
</evidence>
<dbReference type="GO" id="GO:0030515">
    <property type="term" value="F:snoRNA binding"/>
    <property type="evidence" value="ECO:0007669"/>
    <property type="project" value="InterPro"/>
</dbReference>
<dbReference type="EMBL" id="CP089274">
    <property type="protein sequence ID" value="USP72800.1"/>
    <property type="molecule type" value="Genomic_DNA"/>
</dbReference>
<keyword evidence="3" id="KW-0690">Ribosome biogenesis</keyword>
<evidence type="ECO:0000256" key="3">
    <source>
        <dbReference type="ARBA" id="ARBA00022517"/>
    </source>
</evidence>
<dbReference type="Pfam" id="PF04135">
    <property type="entry name" value="Nop10p"/>
    <property type="match status" value="1"/>
</dbReference>
<name>A0A9Q8Z0I9_CURCL</name>
<evidence type="ECO:0000256" key="6">
    <source>
        <dbReference type="ARBA" id="ARBA00030185"/>
    </source>
</evidence>
<evidence type="ECO:0000313" key="12">
    <source>
        <dbReference type="Proteomes" id="UP001056012"/>
    </source>
</evidence>
<feature type="coiled-coil region" evidence="9">
    <location>
        <begin position="809"/>
        <end position="870"/>
    </location>
</feature>
<keyword evidence="9" id="KW-0175">Coiled coil</keyword>
<feature type="coiled-coil region" evidence="9">
    <location>
        <begin position="244"/>
        <end position="303"/>
    </location>
</feature>
<sequence>MARSHSSYTASPTRFQSPQRSPSRPPSQDGSQYEMDLDALGLNSTFESTELEHSHQPPVDRVDTSEIEGPEDFTMNMTYWMTADLPLAQIKSRKEAKRKRPTVRMDAIPDGSEGRQATEAGEPVVVVEEPRQRSDERSRTASPTRRANATSEERRQSAAVSERSMENDEKVRSFLSNLPDTEMDGALTGTPLHGPRRSFLQVPRSSPPKARSLQPTVEDYDTPRKPTQETVIRHTSAIIDTNEQDVARNKIAELQHQLEQQESTSRSRITELETILSYTRSELENTRAENYKHKEKVSSLEKSLEQQSADHDVARAAADSQLKSREDALKAKLDQSAEAMKLQNLGRLETMLEDFERQRKALEEANRKLAEDLKTKDRSLEEAQAELSQARILHDLKGSEVQQSGKTDDTAEKKRLLLAEQLSSVQARANALQSNLEKATAEAKSAREEVREKNQEWVATEATVQEQRRRIVKLEQDLQKARFENQCAQAEAAAKQQLFQTNIDLNARLRTLQSELESVRGQSGQNQHNETGDLGTRFSSLRLELDSVRAESVAKDQQLQHTATLEAELETLRAQIGAPNNDQAGSNGQPRQTTELEARIRALQSELVAKDQEIMRYIESQEKAEHRINTYQGRLQSLEAGNTSLRQQLADAHRDSAQARADAERFERDLEDSNDLLKDARAEADRRVNDIDRKLSKMKELKVEAETKFKELRAQHEEMIEEHEATMEDVRDKAEDAVRKAGTLLEQERSEKKRVTRDLKRLKEEVETLRNTAARKVMTDDDADSTIDDDTTTAADSQATEMASLRSVIRTQLSDIKSLKSELSALRKEMKTLKSTRSDSSAVASLESTISALRTENTSLQNLLATKEADYEAVNKAMDEKLAVLLSKLMKEKAKTVVGKRDGQWSESVKELESEREVLGKVAMRQWGREEVGVDEERESKDGKQGYRYNMHLMYIPDPANPSKRIYTLKKVIDGEVSKSAHPARFSPDDKYSRHRVTIKKRYGLLLTQQKNKVAEKI</sequence>
<feature type="region of interest" description="Disordered" evidence="10">
    <location>
        <begin position="1"/>
        <end position="66"/>
    </location>
</feature>
<dbReference type="AlphaFoldDB" id="A0A9Q8Z0I9"/>
<reference evidence="11" key="1">
    <citation type="submission" date="2021-12" db="EMBL/GenBank/DDBJ databases">
        <title>Curvularia clavata genome.</title>
        <authorList>
            <person name="Cao Y."/>
        </authorList>
    </citation>
    <scope>NUCLEOTIDE SEQUENCE</scope>
    <source>
        <strain evidence="11">Yc1106</strain>
    </source>
</reference>
<evidence type="ECO:0000256" key="1">
    <source>
        <dbReference type="ARBA" id="ARBA00009462"/>
    </source>
</evidence>
<keyword evidence="12" id="KW-1185">Reference proteome</keyword>
<feature type="compositionally biased region" description="Basic and acidic residues" evidence="10">
    <location>
        <begin position="128"/>
        <end position="139"/>
    </location>
</feature>
<keyword evidence="5" id="KW-0687">Ribonucleoprotein</keyword>
<feature type="compositionally biased region" description="Polar residues" evidence="10">
    <location>
        <begin position="1"/>
        <end position="10"/>
    </location>
</feature>
<gene>
    <name evidence="11" type="ORF">yc1106_00074</name>
</gene>
<dbReference type="VEuPathDB" id="FungiDB:yc1106_00074"/>
<evidence type="ECO:0000256" key="5">
    <source>
        <dbReference type="ARBA" id="ARBA00023274"/>
    </source>
</evidence>
<feature type="coiled-coil region" evidence="9">
    <location>
        <begin position="345"/>
        <end position="393"/>
    </location>
</feature>
<evidence type="ECO:0000313" key="11">
    <source>
        <dbReference type="EMBL" id="USP72800.1"/>
    </source>
</evidence>
<dbReference type="GO" id="GO:0070034">
    <property type="term" value="F:telomerase RNA binding"/>
    <property type="evidence" value="ECO:0007669"/>
    <property type="project" value="TreeGrafter"/>
</dbReference>
<dbReference type="SUPFAM" id="SSF144210">
    <property type="entry name" value="Nop10-like SnoRNP"/>
    <property type="match status" value="1"/>
</dbReference>
<feature type="compositionally biased region" description="Basic and acidic residues" evidence="10">
    <location>
        <begin position="50"/>
        <end position="64"/>
    </location>
</feature>
<dbReference type="Proteomes" id="UP001056012">
    <property type="component" value="Chromosome 1"/>
</dbReference>
<dbReference type="Gene3D" id="2.20.28.40">
    <property type="entry name" value="H/ACA ribonucleoprotein complex, subunit Nop10"/>
    <property type="match status" value="1"/>
</dbReference>
<organism evidence="11 12">
    <name type="scientific">Curvularia clavata</name>
    <dbReference type="NCBI Taxonomy" id="95742"/>
    <lineage>
        <taxon>Eukaryota</taxon>
        <taxon>Fungi</taxon>
        <taxon>Dikarya</taxon>
        <taxon>Ascomycota</taxon>
        <taxon>Pezizomycotina</taxon>
        <taxon>Dothideomycetes</taxon>
        <taxon>Pleosporomycetidae</taxon>
        <taxon>Pleosporales</taxon>
        <taxon>Pleosporineae</taxon>
        <taxon>Pleosporaceae</taxon>
        <taxon>Curvularia</taxon>
    </lineage>
</organism>
<proteinExistence type="inferred from homology"/>
<feature type="compositionally biased region" description="Polar residues" evidence="10">
    <location>
        <begin position="140"/>
        <end position="150"/>
    </location>
</feature>
<feature type="compositionally biased region" description="Low complexity" evidence="10">
    <location>
        <begin position="11"/>
        <end position="28"/>
    </location>
</feature>
<dbReference type="GO" id="GO:0031429">
    <property type="term" value="C:box H/ACA snoRNP complex"/>
    <property type="evidence" value="ECO:0007669"/>
    <property type="project" value="TreeGrafter"/>
</dbReference>
<feature type="coiled-coil region" evidence="9">
    <location>
        <begin position="422"/>
        <end position="522"/>
    </location>
</feature>
<dbReference type="PANTHER" id="PTHR13305:SF0">
    <property type="entry name" value="H_ACA RIBONUCLEOPROTEIN COMPLEX SUBUNIT 3"/>
    <property type="match status" value="1"/>
</dbReference>
<evidence type="ECO:0000256" key="9">
    <source>
        <dbReference type="SAM" id="Coils"/>
    </source>
</evidence>
<feature type="compositionally biased region" description="Basic and acidic residues" evidence="10">
    <location>
        <begin position="163"/>
        <end position="172"/>
    </location>
</feature>
<dbReference type="OrthoDB" id="3911405at2759"/>
<feature type="region of interest" description="Disordered" evidence="10">
    <location>
        <begin position="91"/>
        <end position="225"/>
    </location>
</feature>
<dbReference type="GO" id="GO:1904874">
    <property type="term" value="P:positive regulation of telomerase RNA localization to Cajal body"/>
    <property type="evidence" value="ECO:0007669"/>
    <property type="project" value="TreeGrafter"/>
</dbReference>
<dbReference type="PANTHER" id="PTHR13305">
    <property type="entry name" value="RIBOSOME BIOGENESIS PROTEIN NOP10"/>
    <property type="match status" value="1"/>
</dbReference>